<evidence type="ECO:0000313" key="3">
    <source>
        <dbReference type="Proteomes" id="UP000663844"/>
    </source>
</evidence>
<feature type="non-terminal residue" evidence="2">
    <location>
        <position position="111"/>
    </location>
</feature>
<dbReference type="Pfam" id="PF01661">
    <property type="entry name" value="Macro"/>
    <property type="match status" value="1"/>
</dbReference>
<comment type="caution">
    <text evidence="2">The sequence shown here is derived from an EMBL/GenBank/DDBJ whole genome shotgun (WGS) entry which is preliminary data.</text>
</comment>
<protein>
    <recommendedName>
        <fullName evidence="1">Macro domain-containing protein</fullName>
    </recommendedName>
</protein>
<feature type="non-terminal residue" evidence="2">
    <location>
        <position position="1"/>
    </location>
</feature>
<feature type="domain" description="Macro" evidence="1">
    <location>
        <begin position="8"/>
        <end position="103"/>
    </location>
</feature>
<gene>
    <name evidence="2" type="ORF">OXD698_LOCUS54424</name>
</gene>
<dbReference type="EMBL" id="CAJOAZ010033001">
    <property type="protein sequence ID" value="CAF4451508.1"/>
    <property type="molecule type" value="Genomic_DNA"/>
</dbReference>
<name>A0A820SEI6_9BILA</name>
<dbReference type="Gene3D" id="3.40.220.10">
    <property type="entry name" value="Leucine Aminopeptidase, subunit E, domain 1"/>
    <property type="match status" value="1"/>
</dbReference>
<dbReference type="AlphaFoldDB" id="A0A820SEI6"/>
<dbReference type="Proteomes" id="UP000663844">
    <property type="component" value="Unassembled WGS sequence"/>
</dbReference>
<accession>A0A820SEI6</accession>
<evidence type="ECO:0000313" key="2">
    <source>
        <dbReference type="EMBL" id="CAF4451508.1"/>
    </source>
</evidence>
<dbReference type="SUPFAM" id="SSF52949">
    <property type="entry name" value="Macro domain-like"/>
    <property type="match status" value="1"/>
</dbReference>
<organism evidence="2 3">
    <name type="scientific">Adineta steineri</name>
    <dbReference type="NCBI Taxonomy" id="433720"/>
    <lineage>
        <taxon>Eukaryota</taxon>
        <taxon>Metazoa</taxon>
        <taxon>Spiralia</taxon>
        <taxon>Gnathifera</taxon>
        <taxon>Rotifera</taxon>
        <taxon>Eurotatoria</taxon>
        <taxon>Bdelloidea</taxon>
        <taxon>Adinetida</taxon>
        <taxon>Adinetidae</taxon>
        <taxon>Adineta</taxon>
    </lineage>
</organism>
<dbReference type="InterPro" id="IPR043472">
    <property type="entry name" value="Macro_dom-like"/>
</dbReference>
<dbReference type="InterPro" id="IPR002589">
    <property type="entry name" value="Macro_dom"/>
</dbReference>
<reference evidence="2" key="1">
    <citation type="submission" date="2021-02" db="EMBL/GenBank/DDBJ databases">
        <authorList>
            <person name="Nowell W R."/>
        </authorList>
    </citation>
    <scope>NUCLEOTIDE SEQUENCE</scope>
</reference>
<evidence type="ECO:0000259" key="1">
    <source>
        <dbReference type="Pfam" id="PF01661"/>
    </source>
</evidence>
<proteinExistence type="predicted"/>
<sequence length="111" mass="11835">ACSTSEYLCKAITDKAGAQVQKEYGVLKASGAFPGTTSGGTLLCKNILFIPWSPDSRDENSIKSSLNTFIELAFAQANAVGCKSIAFPAVGCGKFNFDPLLIAKYMLDETR</sequence>